<dbReference type="AlphaFoldDB" id="A0A818TBE3"/>
<name>A0A818TBE3_9BILA</name>
<reference evidence="1" key="1">
    <citation type="submission" date="2021-02" db="EMBL/GenBank/DDBJ databases">
        <authorList>
            <person name="Nowell W R."/>
        </authorList>
    </citation>
    <scope>NUCLEOTIDE SEQUENCE</scope>
</reference>
<feature type="non-terminal residue" evidence="1">
    <location>
        <position position="1"/>
    </location>
</feature>
<organism evidence="1 2">
    <name type="scientific">Rotaria socialis</name>
    <dbReference type="NCBI Taxonomy" id="392032"/>
    <lineage>
        <taxon>Eukaryota</taxon>
        <taxon>Metazoa</taxon>
        <taxon>Spiralia</taxon>
        <taxon>Gnathifera</taxon>
        <taxon>Rotifera</taxon>
        <taxon>Eurotatoria</taxon>
        <taxon>Bdelloidea</taxon>
        <taxon>Philodinida</taxon>
        <taxon>Philodinidae</taxon>
        <taxon>Rotaria</taxon>
    </lineage>
</organism>
<accession>A0A818TBE3</accession>
<gene>
    <name evidence="1" type="ORF">FME351_LOCUS26473</name>
</gene>
<evidence type="ECO:0000313" key="2">
    <source>
        <dbReference type="Proteomes" id="UP000663869"/>
    </source>
</evidence>
<sequence>MSIQLGILSGFCNIQVPIDEALEDLREVAIKNGYNCSKRIAYLKIVDLDILVNSNADGSQNRGRSQSAKK</sequence>
<dbReference type="Proteomes" id="UP000663869">
    <property type="component" value="Unassembled WGS sequence"/>
</dbReference>
<evidence type="ECO:0000313" key="1">
    <source>
        <dbReference type="EMBL" id="CAF3682484.1"/>
    </source>
</evidence>
<protein>
    <submittedName>
        <fullName evidence="1">Uncharacterized protein</fullName>
    </submittedName>
</protein>
<comment type="caution">
    <text evidence="1">The sequence shown here is derived from an EMBL/GenBank/DDBJ whole genome shotgun (WGS) entry which is preliminary data.</text>
</comment>
<proteinExistence type="predicted"/>
<dbReference type="EMBL" id="CAJNYU010003559">
    <property type="protein sequence ID" value="CAF3682484.1"/>
    <property type="molecule type" value="Genomic_DNA"/>
</dbReference>